<gene>
    <name evidence="2" type="ORF">KIN20_008741</name>
</gene>
<name>A0AAD5MA57_PARTN</name>
<reference evidence="2" key="1">
    <citation type="submission" date="2021-06" db="EMBL/GenBank/DDBJ databases">
        <title>Parelaphostrongylus tenuis whole genome reference sequence.</title>
        <authorList>
            <person name="Garwood T.J."/>
            <person name="Larsen P.A."/>
            <person name="Fountain-Jones N.M."/>
            <person name="Garbe J.R."/>
            <person name="Macchietto M.G."/>
            <person name="Kania S.A."/>
            <person name="Gerhold R.W."/>
            <person name="Richards J.E."/>
            <person name="Wolf T.M."/>
        </authorList>
    </citation>
    <scope>NUCLEOTIDE SEQUENCE</scope>
    <source>
        <strain evidence="2">MNPRO001-30</strain>
        <tissue evidence="2">Meninges</tissue>
    </source>
</reference>
<dbReference type="Proteomes" id="UP001196413">
    <property type="component" value="Unassembled WGS sequence"/>
</dbReference>
<keyword evidence="3" id="KW-1185">Reference proteome</keyword>
<proteinExistence type="predicted"/>
<dbReference type="AlphaFoldDB" id="A0AAD5MA57"/>
<organism evidence="2 3">
    <name type="scientific">Parelaphostrongylus tenuis</name>
    <name type="common">Meningeal worm</name>
    <dbReference type="NCBI Taxonomy" id="148309"/>
    <lineage>
        <taxon>Eukaryota</taxon>
        <taxon>Metazoa</taxon>
        <taxon>Ecdysozoa</taxon>
        <taxon>Nematoda</taxon>
        <taxon>Chromadorea</taxon>
        <taxon>Rhabditida</taxon>
        <taxon>Rhabditina</taxon>
        <taxon>Rhabditomorpha</taxon>
        <taxon>Strongyloidea</taxon>
        <taxon>Metastrongylidae</taxon>
        <taxon>Parelaphostrongylus</taxon>
    </lineage>
</organism>
<evidence type="ECO:0000313" key="2">
    <source>
        <dbReference type="EMBL" id="KAJ1352413.1"/>
    </source>
</evidence>
<protein>
    <submittedName>
        <fullName evidence="2">Uncharacterized protein</fullName>
    </submittedName>
</protein>
<accession>A0AAD5MA57</accession>
<feature type="region of interest" description="Disordered" evidence="1">
    <location>
        <begin position="27"/>
        <end position="52"/>
    </location>
</feature>
<evidence type="ECO:0000313" key="3">
    <source>
        <dbReference type="Proteomes" id="UP001196413"/>
    </source>
</evidence>
<dbReference type="EMBL" id="JAHQIW010001382">
    <property type="protein sequence ID" value="KAJ1352413.1"/>
    <property type="molecule type" value="Genomic_DNA"/>
</dbReference>
<evidence type="ECO:0000256" key="1">
    <source>
        <dbReference type="SAM" id="MobiDB-lite"/>
    </source>
</evidence>
<sequence>MIGTKQLHNDNNYIDIVIISINNNEGIINNDNGAKHRPPQQQQQQQRQEGEALTVQAEPLARRIEEPCQECITISCDQAVHCV</sequence>
<comment type="caution">
    <text evidence="2">The sequence shown here is derived from an EMBL/GenBank/DDBJ whole genome shotgun (WGS) entry which is preliminary data.</text>
</comment>